<dbReference type="AlphaFoldDB" id="A0A6A5SUH3"/>
<dbReference type="GO" id="GO:0005524">
    <property type="term" value="F:ATP binding"/>
    <property type="evidence" value="ECO:0007669"/>
    <property type="project" value="UniProtKB-KW"/>
</dbReference>
<reference evidence="7" key="1">
    <citation type="journal article" date="2020" name="Stud. Mycol.">
        <title>101 Dothideomycetes genomes: a test case for predicting lifestyles and emergence of pathogens.</title>
        <authorList>
            <person name="Haridas S."/>
            <person name="Albert R."/>
            <person name="Binder M."/>
            <person name="Bloem J."/>
            <person name="Labutti K."/>
            <person name="Salamov A."/>
            <person name="Andreopoulos B."/>
            <person name="Baker S."/>
            <person name="Barry K."/>
            <person name="Bills G."/>
            <person name="Bluhm B."/>
            <person name="Cannon C."/>
            <person name="Castanera R."/>
            <person name="Culley D."/>
            <person name="Daum C."/>
            <person name="Ezra D."/>
            <person name="Gonzalez J."/>
            <person name="Henrissat B."/>
            <person name="Kuo A."/>
            <person name="Liang C."/>
            <person name="Lipzen A."/>
            <person name="Lutzoni F."/>
            <person name="Magnuson J."/>
            <person name="Mondo S."/>
            <person name="Nolan M."/>
            <person name="Ohm R."/>
            <person name="Pangilinan J."/>
            <person name="Park H.-J."/>
            <person name="Ramirez L."/>
            <person name="Alfaro M."/>
            <person name="Sun H."/>
            <person name="Tritt A."/>
            <person name="Yoshinaga Y."/>
            <person name="Zwiers L.-H."/>
            <person name="Turgeon B."/>
            <person name="Goodwin S."/>
            <person name="Spatafora J."/>
            <person name="Crous P."/>
            <person name="Grigoriev I."/>
        </authorList>
    </citation>
    <scope>NUCLEOTIDE SEQUENCE</scope>
    <source>
        <strain evidence="7">CBS 161.51</strain>
    </source>
</reference>
<dbReference type="Proteomes" id="UP000800038">
    <property type="component" value="Unassembled WGS sequence"/>
</dbReference>
<evidence type="ECO:0000313" key="7">
    <source>
        <dbReference type="EMBL" id="KAF1943322.1"/>
    </source>
</evidence>
<keyword evidence="5" id="KW-0067">ATP-binding</keyword>
<evidence type="ECO:0000256" key="2">
    <source>
        <dbReference type="ARBA" id="ARBA00022679"/>
    </source>
</evidence>
<accession>A0A6A5SUH3</accession>
<sequence length="180" mass="20666">MSPQKINLTVEYRSKPAYKWVLVEPLGKMAGGLNSGINLVRTTTPNAQASKLLFIEKRFRPTDFKHKVPYREIQMLHQLGDHPNITTMIDHFIDEKTLTGSVYLELCDMGNMAEVVAAVANGNFVNEHKVWNWFIQVTEALVYCHWGSRPEMTADELLQSGWSKVYHRDISKYTPSIVRK</sequence>
<evidence type="ECO:0000256" key="4">
    <source>
        <dbReference type="ARBA" id="ARBA00022777"/>
    </source>
</evidence>
<dbReference type="SUPFAM" id="SSF56112">
    <property type="entry name" value="Protein kinase-like (PK-like)"/>
    <property type="match status" value="1"/>
</dbReference>
<dbReference type="EC" id="2.7.11.1" evidence="1"/>
<keyword evidence="2" id="KW-0808">Transferase</keyword>
<dbReference type="InterPro" id="IPR050660">
    <property type="entry name" value="NEK_Ser/Thr_kinase"/>
</dbReference>
<protein>
    <recommendedName>
        <fullName evidence="1">non-specific serine/threonine protein kinase</fullName>
        <ecNumber evidence="1">2.7.11.1</ecNumber>
    </recommendedName>
</protein>
<dbReference type="PROSITE" id="PS50011">
    <property type="entry name" value="PROTEIN_KINASE_DOM"/>
    <property type="match status" value="1"/>
</dbReference>
<dbReference type="Gene3D" id="1.10.510.10">
    <property type="entry name" value="Transferase(Phosphotransferase) domain 1"/>
    <property type="match status" value="1"/>
</dbReference>
<evidence type="ECO:0000256" key="5">
    <source>
        <dbReference type="ARBA" id="ARBA00022840"/>
    </source>
</evidence>
<keyword evidence="8" id="KW-1185">Reference proteome</keyword>
<dbReference type="Pfam" id="PF00069">
    <property type="entry name" value="Pkinase"/>
    <property type="match status" value="1"/>
</dbReference>
<evidence type="ECO:0000256" key="1">
    <source>
        <dbReference type="ARBA" id="ARBA00012513"/>
    </source>
</evidence>
<dbReference type="Gene3D" id="3.30.200.20">
    <property type="entry name" value="Phosphorylase Kinase, domain 1"/>
    <property type="match status" value="1"/>
</dbReference>
<keyword evidence="3" id="KW-0547">Nucleotide-binding</keyword>
<dbReference type="InterPro" id="IPR000719">
    <property type="entry name" value="Prot_kinase_dom"/>
</dbReference>
<name>A0A6A5SUH3_9PLEO</name>
<feature type="domain" description="Protein kinase" evidence="6">
    <location>
        <begin position="20"/>
        <end position="180"/>
    </location>
</feature>
<evidence type="ECO:0000259" key="6">
    <source>
        <dbReference type="PROSITE" id="PS50011"/>
    </source>
</evidence>
<evidence type="ECO:0000313" key="8">
    <source>
        <dbReference type="Proteomes" id="UP000800038"/>
    </source>
</evidence>
<dbReference type="PANTHER" id="PTHR43671:SF13">
    <property type="entry name" value="SERINE_THREONINE-PROTEIN KINASE NEK2"/>
    <property type="match status" value="1"/>
</dbReference>
<dbReference type="PANTHER" id="PTHR43671">
    <property type="entry name" value="SERINE/THREONINE-PROTEIN KINASE NEK"/>
    <property type="match status" value="1"/>
</dbReference>
<dbReference type="EMBL" id="ML976026">
    <property type="protein sequence ID" value="KAF1943322.1"/>
    <property type="molecule type" value="Genomic_DNA"/>
</dbReference>
<organism evidence="7 8">
    <name type="scientific">Clathrospora elynae</name>
    <dbReference type="NCBI Taxonomy" id="706981"/>
    <lineage>
        <taxon>Eukaryota</taxon>
        <taxon>Fungi</taxon>
        <taxon>Dikarya</taxon>
        <taxon>Ascomycota</taxon>
        <taxon>Pezizomycotina</taxon>
        <taxon>Dothideomycetes</taxon>
        <taxon>Pleosporomycetidae</taxon>
        <taxon>Pleosporales</taxon>
        <taxon>Diademaceae</taxon>
        <taxon>Clathrospora</taxon>
    </lineage>
</organism>
<dbReference type="InterPro" id="IPR011009">
    <property type="entry name" value="Kinase-like_dom_sf"/>
</dbReference>
<gene>
    <name evidence="7" type="ORF">EJ02DRAFT_453428</name>
</gene>
<dbReference type="GO" id="GO:0004674">
    <property type="term" value="F:protein serine/threonine kinase activity"/>
    <property type="evidence" value="ECO:0007669"/>
    <property type="project" value="UniProtKB-EC"/>
</dbReference>
<proteinExistence type="predicted"/>
<evidence type="ECO:0000256" key="3">
    <source>
        <dbReference type="ARBA" id="ARBA00022741"/>
    </source>
</evidence>
<dbReference type="OrthoDB" id="310217at2759"/>
<keyword evidence="4" id="KW-0418">Kinase</keyword>